<dbReference type="InterPro" id="IPR010827">
    <property type="entry name" value="BamA/TamA_POTRA"/>
</dbReference>
<dbReference type="PANTHER" id="PTHR12815">
    <property type="entry name" value="SORTING AND ASSEMBLY MACHINERY SAMM50 PROTEIN FAMILY MEMBER"/>
    <property type="match status" value="1"/>
</dbReference>
<dbReference type="eggNOG" id="COG4775">
    <property type="taxonomic scope" value="Bacteria"/>
</dbReference>
<evidence type="ECO:0000256" key="5">
    <source>
        <dbReference type="ARBA" id="ARBA00022737"/>
    </source>
</evidence>
<dbReference type="Gene3D" id="3.10.20.310">
    <property type="entry name" value="membrane protein fhac"/>
    <property type="match status" value="5"/>
</dbReference>
<gene>
    <name evidence="9" type="ORF">BMF97_11880</name>
</gene>
<keyword evidence="2" id="KW-1134">Transmembrane beta strand</keyword>
<dbReference type="Gene3D" id="2.40.160.50">
    <property type="entry name" value="membrane protein fhac: a member of the omp85/tpsb transporter family"/>
    <property type="match status" value="1"/>
</dbReference>
<dbReference type="PANTHER" id="PTHR12815:SF47">
    <property type="entry name" value="TRANSLOCATION AND ASSEMBLY MODULE SUBUNIT TAMA"/>
    <property type="match status" value="1"/>
</dbReference>
<dbReference type="EMBL" id="MPOG01000013">
    <property type="protein sequence ID" value="OOH94735.1"/>
    <property type="molecule type" value="Genomic_DNA"/>
</dbReference>
<name>A0A1T3INV9_ELIME</name>
<protein>
    <submittedName>
        <fullName evidence="9">Outer membrane protein assembly factor BamA</fullName>
    </submittedName>
</protein>
<dbReference type="Pfam" id="PF01103">
    <property type="entry name" value="Omp85"/>
    <property type="match status" value="1"/>
</dbReference>
<evidence type="ECO:0000256" key="6">
    <source>
        <dbReference type="ARBA" id="ARBA00023136"/>
    </source>
</evidence>
<dbReference type="PROSITE" id="PS51779">
    <property type="entry name" value="POTRA"/>
    <property type="match status" value="2"/>
</dbReference>
<dbReference type="Proteomes" id="UP000188947">
    <property type="component" value="Unassembled WGS sequence"/>
</dbReference>
<evidence type="ECO:0000256" key="1">
    <source>
        <dbReference type="ARBA" id="ARBA00004370"/>
    </source>
</evidence>
<dbReference type="AlphaFoldDB" id="A0A1T3INV9"/>
<reference evidence="9 10" key="1">
    <citation type="submission" date="2016-11" db="EMBL/GenBank/DDBJ databases">
        <title>Genome sequence and comparative genomic analysis of clinical strain Elizabethkingia meningoseptica 61421 PRCM.</title>
        <authorList>
            <person name="Wang M."/>
            <person name="Hu S."/>
            <person name="Cao L."/>
            <person name="Jiang T."/>
            <person name="Zhou Y."/>
            <person name="Ming D."/>
        </authorList>
    </citation>
    <scope>NUCLEOTIDE SEQUENCE [LARGE SCALE GENOMIC DNA]</scope>
    <source>
        <strain evidence="9 10">61421 PRCM</strain>
    </source>
</reference>
<keyword evidence="5" id="KW-0677">Repeat</keyword>
<dbReference type="STRING" id="238.BBD35_04170"/>
<keyword evidence="10" id="KW-1185">Reference proteome</keyword>
<dbReference type="Pfam" id="PF07244">
    <property type="entry name" value="POTRA"/>
    <property type="match status" value="4"/>
</dbReference>
<evidence type="ECO:0000259" key="8">
    <source>
        <dbReference type="PROSITE" id="PS51779"/>
    </source>
</evidence>
<feature type="domain" description="POTRA" evidence="8">
    <location>
        <begin position="290"/>
        <end position="376"/>
    </location>
</feature>
<keyword evidence="7" id="KW-0998">Cell outer membrane</keyword>
<dbReference type="GO" id="GO:0019867">
    <property type="term" value="C:outer membrane"/>
    <property type="evidence" value="ECO:0007669"/>
    <property type="project" value="InterPro"/>
</dbReference>
<dbReference type="InterPro" id="IPR023707">
    <property type="entry name" value="OM_assembly_BamA"/>
</dbReference>
<evidence type="ECO:0000256" key="4">
    <source>
        <dbReference type="ARBA" id="ARBA00022729"/>
    </source>
</evidence>
<keyword evidence="4" id="KW-0732">Signal</keyword>
<sequence length="841" mass="95019">MKFRSLPIFLFIASAHFYGQVTPPQQTQNNEAVAQQEGTYVLKDIVVDGVKKYTPEQILRFTGLTKGESVEIPGQRLSTAIKKLWDTQSFSEVEVYVQSIEGQNIVLKFSLQDLKELGEVKFTGKGIKKSKNEKLIKDNNLKPGMKITENLVTNLKHNVPQQYITKGFPDAKITIEDKINAKDPNLIDWTINVDKGKRVKIDRIDFEGNNSVSASKLRKNGFKNTKQKRFLIGLLKPSKFIQDKYEEDKKTLVDYYNSLGFRDMRVVSDSITRNDKGYNIKVKVDEGKKYYIGDVTFVGNTVFSTEVLTKLLGYKKGDIYDSVGFKKKVGEEGGKEDNSDIASSYMDSGYLFSNVNAVEKSIKNDTINMEVRIHEGTKASWNRVTWGGNVTTHDHVILRSLRTRPGDLFSKANIKRTYFDLAGMSYFDPQQIGQDIKPNPVDNTADIHWTVVEKGSSQVQVQAGYGGNSFIGTLGLTFNNFSLKNFLRFKDFKPVPQGDGQILSLQAQAGQYFQNYSVSFTEPWLFGTKPTALSVGFNYSRVKYTDQYGAAQKLNIFSANAGLNRLLRWPDDYFSLYTGLSYQRYEFNNYPFQFGTETLYNGEANNFAFNIGLSRNSAGPDPFFKTSGSDFEISAKLTPPYSLFGKKDYSNMSAINKYKWLEFYKIKLKADAYNQVFGKLVLRSSIEMGFLDGYNKQLGAPPFERFYMGGVGLFNGRFDGRELIPLRGYEDASSTGGTNQDITPYGGGTIYNRINFELRYPISMSQTAKIYALTFLEGGNTWQGWGNYNPFQLKRSAGIGIRVYMGAFGLIGFDFAYGFDKTIGGTQPNGWKTHFLMNQQL</sequence>
<evidence type="ECO:0000256" key="2">
    <source>
        <dbReference type="ARBA" id="ARBA00022452"/>
    </source>
</evidence>
<accession>A0A1T3INV9</accession>
<keyword evidence="6" id="KW-0472">Membrane</keyword>
<comment type="caution">
    <text evidence="9">The sequence shown here is derived from an EMBL/GenBank/DDBJ whole genome shotgun (WGS) entry which is preliminary data.</text>
</comment>
<proteinExistence type="predicted"/>
<organism evidence="9 10">
    <name type="scientific">Elizabethkingia meningoseptica</name>
    <name type="common">Chryseobacterium meningosepticum</name>
    <dbReference type="NCBI Taxonomy" id="238"/>
    <lineage>
        <taxon>Bacteria</taxon>
        <taxon>Pseudomonadati</taxon>
        <taxon>Bacteroidota</taxon>
        <taxon>Flavobacteriia</taxon>
        <taxon>Flavobacteriales</taxon>
        <taxon>Weeksellaceae</taxon>
        <taxon>Elizabethkingia</taxon>
    </lineage>
</organism>
<dbReference type="PIRSF" id="PIRSF006076">
    <property type="entry name" value="OM_assembly_OMP85"/>
    <property type="match status" value="1"/>
</dbReference>
<evidence type="ECO:0000256" key="7">
    <source>
        <dbReference type="ARBA" id="ARBA00023237"/>
    </source>
</evidence>
<evidence type="ECO:0000313" key="10">
    <source>
        <dbReference type="Proteomes" id="UP000188947"/>
    </source>
</evidence>
<dbReference type="RefSeq" id="WP_070905275.1">
    <property type="nucleotide sequence ID" value="NZ_CP016378.1"/>
</dbReference>
<dbReference type="InterPro" id="IPR000184">
    <property type="entry name" value="Bac_surfAg_D15"/>
</dbReference>
<dbReference type="OrthoDB" id="9802086at2"/>
<evidence type="ECO:0000256" key="3">
    <source>
        <dbReference type="ARBA" id="ARBA00022692"/>
    </source>
</evidence>
<keyword evidence="3" id="KW-0812">Transmembrane</keyword>
<dbReference type="InterPro" id="IPR034746">
    <property type="entry name" value="POTRA"/>
</dbReference>
<dbReference type="GO" id="GO:0071709">
    <property type="term" value="P:membrane assembly"/>
    <property type="evidence" value="ECO:0007669"/>
    <property type="project" value="InterPro"/>
</dbReference>
<feature type="domain" description="POTRA" evidence="8">
    <location>
        <begin position="40"/>
        <end position="112"/>
    </location>
</feature>
<evidence type="ECO:0000313" key="9">
    <source>
        <dbReference type="EMBL" id="OOH94735.1"/>
    </source>
</evidence>
<comment type="subcellular location">
    <subcellularLocation>
        <location evidence="1">Membrane</location>
    </subcellularLocation>
</comment>
<dbReference type="InterPro" id="IPR039910">
    <property type="entry name" value="D15-like"/>
</dbReference>